<dbReference type="PROSITE" id="PS50011">
    <property type="entry name" value="PROTEIN_KINASE_DOM"/>
    <property type="match status" value="1"/>
</dbReference>
<dbReference type="Pfam" id="PF20141">
    <property type="entry name" value="Island"/>
    <property type="match status" value="1"/>
</dbReference>
<dbReference type="Gene3D" id="3.80.10.10">
    <property type="entry name" value="Ribonuclease Inhibitor"/>
    <property type="match status" value="1"/>
</dbReference>
<keyword evidence="9 22" id="KW-0732">Signal</keyword>
<dbReference type="FunFam" id="3.30.200.20:FF:000309">
    <property type="entry name" value="Leucine-rich repeat receptor protein kinase MSP1"/>
    <property type="match status" value="1"/>
</dbReference>
<comment type="catalytic activity">
    <reaction evidence="19">
        <text>L-seryl-[protein] + ATP = O-phospho-L-seryl-[protein] + ADP + H(+)</text>
        <dbReference type="Rhea" id="RHEA:17989"/>
        <dbReference type="Rhea" id="RHEA-COMP:9863"/>
        <dbReference type="Rhea" id="RHEA-COMP:11604"/>
        <dbReference type="ChEBI" id="CHEBI:15378"/>
        <dbReference type="ChEBI" id="CHEBI:29999"/>
        <dbReference type="ChEBI" id="CHEBI:30616"/>
        <dbReference type="ChEBI" id="CHEBI:83421"/>
        <dbReference type="ChEBI" id="CHEBI:456216"/>
        <dbReference type="EC" id="2.7.11.1"/>
    </reaction>
</comment>
<dbReference type="PROSITE" id="PS00109">
    <property type="entry name" value="PROTEIN_KINASE_TYR"/>
    <property type="match status" value="1"/>
</dbReference>
<keyword evidence="6" id="KW-0433">Leucine-rich repeat</keyword>
<evidence type="ECO:0000256" key="14">
    <source>
        <dbReference type="ARBA" id="ARBA00022989"/>
    </source>
</evidence>
<evidence type="ECO:0000256" key="4">
    <source>
        <dbReference type="ARBA" id="ARBA00022527"/>
    </source>
</evidence>
<keyword evidence="15 21" id="KW-0472">Membrane</keyword>
<evidence type="ECO:0000256" key="1">
    <source>
        <dbReference type="ARBA" id="ARBA00004251"/>
    </source>
</evidence>
<name>A0ABC9ABP6_9POAL</name>
<gene>
    <name evidence="24" type="ORF">URODEC1_LOCUS53736</name>
</gene>
<keyword evidence="5" id="KW-0597">Phosphoprotein</keyword>
<dbReference type="SUPFAM" id="SSF52058">
    <property type="entry name" value="L domain-like"/>
    <property type="match status" value="1"/>
</dbReference>
<evidence type="ECO:0000256" key="5">
    <source>
        <dbReference type="ARBA" id="ARBA00022553"/>
    </source>
</evidence>
<evidence type="ECO:0000256" key="12">
    <source>
        <dbReference type="ARBA" id="ARBA00022777"/>
    </source>
</evidence>
<dbReference type="AlphaFoldDB" id="A0ABC9ABP6"/>
<reference evidence="24" key="1">
    <citation type="submission" date="2024-10" db="EMBL/GenBank/DDBJ databases">
        <authorList>
            <person name="Ryan C."/>
        </authorList>
    </citation>
    <scope>NUCLEOTIDE SEQUENCE [LARGE SCALE GENOMIC DNA]</scope>
</reference>
<keyword evidence="10" id="KW-0677">Repeat</keyword>
<dbReference type="InterPro" id="IPR003591">
    <property type="entry name" value="Leu-rich_rpt_typical-subtyp"/>
</dbReference>
<feature type="domain" description="Protein kinase" evidence="23">
    <location>
        <begin position="709"/>
        <end position="988"/>
    </location>
</feature>
<dbReference type="GO" id="GO:0005524">
    <property type="term" value="F:ATP binding"/>
    <property type="evidence" value="ECO:0007669"/>
    <property type="project" value="UniProtKB-UniRule"/>
</dbReference>
<evidence type="ECO:0000256" key="19">
    <source>
        <dbReference type="ARBA" id="ARBA00048679"/>
    </source>
</evidence>
<dbReference type="PANTHER" id="PTHR48005">
    <property type="entry name" value="LEUCINE RICH REPEAT KINASE 2"/>
    <property type="match status" value="1"/>
</dbReference>
<dbReference type="InterPro" id="IPR032675">
    <property type="entry name" value="LRR_dom_sf"/>
</dbReference>
<dbReference type="GO" id="GO:0004674">
    <property type="term" value="F:protein serine/threonine kinase activity"/>
    <property type="evidence" value="ECO:0007669"/>
    <property type="project" value="UniProtKB-KW"/>
</dbReference>
<evidence type="ECO:0000256" key="16">
    <source>
        <dbReference type="ARBA" id="ARBA00023170"/>
    </source>
</evidence>
<evidence type="ECO:0000256" key="10">
    <source>
        <dbReference type="ARBA" id="ARBA00022737"/>
    </source>
</evidence>
<dbReference type="InterPro" id="IPR045381">
    <property type="entry name" value="BRI1_island_dom"/>
</dbReference>
<keyword evidence="13 20" id="KW-0067">ATP-binding</keyword>
<keyword evidence="8 21" id="KW-0812">Transmembrane</keyword>
<keyword evidence="3" id="KW-1003">Cell membrane</keyword>
<feature type="chain" id="PRO_5044843090" description="non-specific serine/threonine protein kinase" evidence="22">
    <location>
        <begin position="21"/>
        <end position="1000"/>
    </location>
</feature>
<dbReference type="PANTHER" id="PTHR48005:SF90">
    <property type="entry name" value="OS02G0553000 PROTEIN"/>
    <property type="match status" value="1"/>
</dbReference>
<dbReference type="FunFam" id="1.10.510.10:FF:000479">
    <property type="entry name" value="Leucine-rich repeat receptor-like protein kinase"/>
    <property type="match status" value="1"/>
</dbReference>
<evidence type="ECO:0000313" key="24">
    <source>
        <dbReference type="EMBL" id="CAL4976683.1"/>
    </source>
</evidence>
<keyword evidence="14 21" id="KW-1133">Transmembrane helix</keyword>
<evidence type="ECO:0000256" key="8">
    <source>
        <dbReference type="ARBA" id="ARBA00022692"/>
    </source>
</evidence>
<sequence length="1000" mass="108722">MVSPGLMVTFFFTMAAMAAAALDLDDLRLLEQFKAALPNDTALAGWNSGNGVCSFPGVDCKNSRVTSVSLIGVKLNANFSSVASTLLHLSSVEAITVRDANISGELSALSQVECGEKLSLLDLSGNYISGEVPAFINCSGLEYLDLSGNLVSGSIAVGVLSGCGSLSSLNLSGNHLVGAFPTDIAHLTSLTALNLSSNSFSGEIPGKAFVNLSKLRTLSLSFNHFNGSILGVVTMLPELQTLELGSNLLSGTIPATLCSSNTSSKLQVLYLQNNYITGGIPEAISNCAGLVSLDLSLNYINGQIPSSIGMLTGLRDLVLWQNALDGEIPASLSRMLALEKLILDYNALSGSIPSSLANCTELKWVSLASNRLSGPLPSWFSRFVKLQILRLGNNSFSGVIPPELGDCRSLLWLDLSGNQLKGHIPSELAKQSGKMEPQIFLAQLGYLRNDELREYQCHGKGSLLDLTGVRRGDLSRMPSRKACNFTSMYFGMLYPDTKNNFSMIFLDLSFNQLDSEIPKDLGSMYYLLVMNLGHNSLSGEIPDDLGAANHLAVLDLSHNMLEGLIPNSLSTLSLSDINLSNNRLSGMIPQLGSLATFPAISFENNSGLCGFPLPPCKQSVLETQQPKSHKRQVSLVGITVAAFSLLLFGMFTIFFFFFCALLTCLCQMKRPEAHNNANEALRLQGNLFSIWNFDGGDVYKQIVEATGNFDEKYCIGRGGHGSVYEAQLPTGEIFAVKKIRKTQDDSLKNEKLFNREIEALVQIRHRNVVKLYGYCSTDQDKFLIYEYMERGSLSRILMDKNCAVDLDWNKRLNIARDVAHALSYLHHDCSSPVVHRDVTSNNVLIDMQFRACISDFGLAKIMSLDASSCTSKLAGTAGYLAPELAYMTRVTEKCDVYSFSVVILELFMGSYPSDFLSALLSTTKKSASLKDLLDTRLPLPEGEVAREIFVLFMVALQCLDPNPGTRLTMLSASQKLSAGPTTGDFDYLHTDIMDTGTYVH</sequence>
<protein>
    <recommendedName>
        <fullName evidence="2">non-specific serine/threonine protein kinase</fullName>
        <ecNumber evidence="2">2.7.11.1</ecNumber>
    </recommendedName>
</protein>
<dbReference type="Gene3D" id="3.30.1490.310">
    <property type="match status" value="1"/>
</dbReference>
<dbReference type="InterPro" id="IPR051420">
    <property type="entry name" value="Ser_Thr_Kinases_DiverseReg"/>
</dbReference>
<dbReference type="InterPro" id="IPR000719">
    <property type="entry name" value="Prot_kinase_dom"/>
</dbReference>
<accession>A0ABC9ABP6</accession>
<dbReference type="FunFam" id="3.80.10.10:FF:000041">
    <property type="entry name" value="LRR receptor-like serine/threonine-protein kinase ERECTA"/>
    <property type="match status" value="1"/>
</dbReference>
<dbReference type="FunFam" id="3.80.10.10:FF:000317">
    <property type="entry name" value="Inactive leucine-rich repeat receptor-like protein kinase"/>
    <property type="match status" value="1"/>
</dbReference>
<dbReference type="Pfam" id="PF13855">
    <property type="entry name" value="LRR_8"/>
    <property type="match status" value="3"/>
</dbReference>
<keyword evidence="7" id="KW-0808">Transferase</keyword>
<dbReference type="SMART" id="SM00369">
    <property type="entry name" value="LRR_TYP"/>
    <property type="match status" value="6"/>
</dbReference>
<keyword evidence="17" id="KW-0325">Glycoprotein</keyword>
<evidence type="ECO:0000256" key="15">
    <source>
        <dbReference type="ARBA" id="ARBA00023136"/>
    </source>
</evidence>
<dbReference type="InterPro" id="IPR017441">
    <property type="entry name" value="Protein_kinase_ATP_BS"/>
</dbReference>
<dbReference type="InterPro" id="IPR001611">
    <property type="entry name" value="Leu-rich_rpt"/>
</dbReference>
<comment type="subcellular location">
    <subcellularLocation>
        <location evidence="1">Cell membrane</location>
        <topology evidence="1">Single-pass type I membrane protein</topology>
    </subcellularLocation>
</comment>
<organism evidence="24 25">
    <name type="scientific">Urochloa decumbens</name>
    <dbReference type="NCBI Taxonomy" id="240449"/>
    <lineage>
        <taxon>Eukaryota</taxon>
        <taxon>Viridiplantae</taxon>
        <taxon>Streptophyta</taxon>
        <taxon>Embryophyta</taxon>
        <taxon>Tracheophyta</taxon>
        <taxon>Spermatophyta</taxon>
        <taxon>Magnoliopsida</taxon>
        <taxon>Liliopsida</taxon>
        <taxon>Poales</taxon>
        <taxon>Poaceae</taxon>
        <taxon>PACMAD clade</taxon>
        <taxon>Panicoideae</taxon>
        <taxon>Panicodae</taxon>
        <taxon>Paniceae</taxon>
        <taxon>Melinidinae</taxon>
        <taxon>Urochloa</taxon>
    </lineage>
</organism>
<evidence type="ECO:0000256" key="13">
    <source>
        <dbReference type="ARBA" id="ARBA00022840"/>
    </source>
</evidence>
<feature type="signal peptide" evidence="22">
    <location>
        <begin position="1"/>
        <end position="20"/>
    </location>
</feature>
<evidence type="ECO:0000256" key="9">
    <source>
        <dbReference type="ARBA" id="ARBA00022729"/>
    </source>
</evidence>
<dbReference type="PROSITE" id="PS00107">
    <property type="entry name" value="PROTEIN_KINASE_ATP"/>
    <property type="match status" value="1"/>
</dbReference>
<evidence type="ECO:0000256" key="17">
    <source>
        <dbReference type="ARBA" id="ARBA00023180"/>
    </source>
</evidence>
<keyword evidence="12" id="KW-0418">Kinase</keyword>
<evidence type="ECO:0000256" key="21">
    <source>
        <dbReference type="SAM" id="Phobius"/>
    </source>
</evidence>
<dbReference type="Pfam" id="PF08263">
    <property type="entry name" value="LRRNT_2"/>
    <property type="match status" value="1"/>
</dbReference>
<keyword evidence="11 20" id="KW-0547">Nucleotide-binding</keyword>
<feature type="binding site" evidence="20">
    <location>
        <position position="738"/>
    </location>
    <ligand>
        <name>ATP</name>
        <dbReference type="ChEBI" id="CHEBI:30616"/>
    </ligand>
</feature>
<dbReference type="InterPro" id="IPR008266">
    <property type="entry name" value="Tyr_kinase_AS"/>
</dbReference>
<dbReference type="Pfam" id="PF00069">
    <property type="entry name" value="Pkinase"/>
    <property type="match status" value="1"/>
</dbReference>
<dbReference type="SUPFAM" id="SSF56112">
    <property type="entry name" value="Protein kinase-like (PK-like)"/>
    <property type="match status" value="1"/>
</dbReference>
<keyword evidence="4" id="KW-0723">Serine/threonine-protein kinase</keyword>
<evidence type="ECO:0000259" key="23">
    <source>
        <dbReference type="PROSITE" id="PS50011"/>
    </source>
</evidence>
<dbReference type="Pfam" id="PF00560">
    <property type="entry name" value="LRR_1"/>
    <property type="match status" value="4"/>
</dbReference>
<evidence type="ECO:0000256" key="6">
    <source>
        <dbReference type="ARBA" id="ARBA00022614"/>
    </source>
</evidence>
<dbReference type="Gene3D" id="3.30.200.20">
    <property type="entry name" value="Phosphorylase Kinase, domain 1"/>
    <property type="match status" value="1"/>
</dbReference>
<keyword evidence="25" id="KW-1185">Reference proteome</keyword>
<dbReference type="GO" id="GO:0005886">
    <property type="term" value="C:plasma membrane"/>
    <property type="evidence" value="ECO:0007669"/>
    <property type="project" value="UniProtKB-SubCell"/>
</dbReference>
<dbReference type="InterPro" id="IPR013210">
    <property type="entry name" value="LRR_N_plant-typ"/>
</dbReference>
<evidence type="ECO:0000256" key="2">
    <source>
        <dbReference type="ARBA" id="ARBA00012513"/>
    </source>
</evidence>
<evidence type="ECO:0000256" key="7">
    <source>
        <dbReference type="ARBA" id="ARBA00022679"/>
    </source>
</evidence>
<evidence type="ECO:0000256" key="22">
    <source>
        <dbReference type="SAM" id="SignalP"/>
    </source>
</evidence>
<proteinExistence type="predicted"/>
<evidence type="ECO:0000256" key="18">
    <source>
        <dbReference type="ARBA" id="ARBA00047899"/>
    </source>
</evidence>
<dbReference type="EC" id="2.7.11.1" evidence="2"/>
<dbReference type="InterPro" id="IPR011009">
    <property type="entry name" value="Kinase-like_dom_sf"/>
</dbReference>
<evidence type="ECO:0000256" key="11">
    <source>
        <dbReference type="ARBA" id="ARBA00022741"/>
    </source>
</evidence>
<evidence type="ECO:0000313" key="25">
    <source>
        <dbReference type="Proteomes" id="UP001497457"/>
    </source>
</evidence>
<feature type="transmembrane region" description="Helical" evidence="21">
    <location>
        <begin position="635"/>
        <end position="662"/>
    </location>
</feature>
<dbReference type="EMBL" id="OZ075130">
    <property type="protein sequence ID" value="CAL4976683.1"/>
    <property type="molecule type" value="Genomic_DNA"/>
</dbReference>
<evidence type="ECO:0000256" key="20">
    <source>
        <dbReference type="PROSITE-ProRule" id="PRU10141"/>
    </source>
</evidence>
<dbReference type="Proteomes" id="UP001497457">
    <property type="component" value="Chromosome 20rd"/>
</dbReference>
<comment type="catalytic activity">
    <reaction evidence="18">
        <text>L-threonyl-[protein] + ATP = O-phospho-L-threonyl-[protein] + ADP + H(+)</text>
        <dbReference type="Rhea" id="RHEA:46608"/>
        <dbReference type="Rhea" id="RHEA-COMP:11060"/>
        <dbReference type="Rhea" id="RHEA-COMP:11605"/>
        <dbReference type="ChEBI" id="CHEBI:15378"/>
        <dbReference type="ChEBI" id="CHEBI:30013"/>
        <dbReference type="ChEBI" id="CHEBI:30616"/>
        <dbReference type="ChEBI" id="CHEBI:61977"/>
        <dbReference type="ChEBI" id="CHEBI:456216"/>
        <dbReference type="EC" id="2.7.11.1"/>
    </reaction>
</comment>
<keyword evidence="16" id="KW-0675">Receptor</keyword>
<evidence type="ECO:0000256" key="3">
    <source>
        <dbReference type="ARBA" id="ARBA00022475"/>
    </source>
</evidence>
<dbReference type="Gene3D" id="1.10.510.10">
    <property type="entry name" value="Transferase(Phosphotransferase) domain 1"/>
    <property type="match status" value="1"/>
</dbReference>